<feature type="transmembrane region" description="Helical" evidence="1">
    <location>
        <begin position="6"/>
        <end position="32"/>
    </location>
</feature>
<dbReference type="EMBL" id="PYAT01000004">
    <property type="protein sequence ID" value="PSL40744.1"/>
    <property type="molecule type" value="Genomic_DNA"/>
</dbReference>
<organism evidence="2 3">
    <name type="scientific">Planomicrobium soli</name>
    <dbReference type="NCBI Taxonomy" id="1176648"/>
    <lineage>
        <taxon>Bacteria</taxon>
        <taxon>Bacillati</taxon>
        <taxon>Bacillota</taxon>
        <taxon>Bacilli</taxon>
        <taxon>Bacillales</taxon>
        <taxon>Caryophanaceae</taxon>
        <taxon>Planomicrobium</taxon>
    </lineage>
</organism>
<evidence type="ECO:0000313" key="2">
    <source>
        <dbReference type="EMBL" id="PSL40744.1"/>
    </source>
</evidence>
<accession>A0A2P8H3E1</accession>
<keyword evidence="1" id="KW-1133">Transmembrane helix</keyword>
<reference evidence="2 3" key="1">
    <citation type="submission" date="2018-03" db="EMBL/GenBank/DDBJ databases">
        <title>Genomic Encyclopedia of Type Strains, Phase III (KMG-III): the genomes of soil and plant-associated and newly described type strains.</title>
        <authorList>
            <person name="Whitman W."/>
        </authorList>
    </citation>
    <scope>NUCLEOTIDE SEQUENCE [LARGE SCALE GENOMIC DNA]</scope>
    <source>
        <strain evidence="2 3">CGMCC 1.12259</strain>
    </source>
</reference>
<evidence type="ECO:0000313" key="3">
    <source>
        <dbReference type="Proteomes" id="UP000242682"/>
    </source>
</evidence>
<comment type="caution">
    <text evidence="2">The sequence shown here is derived from an EMBL/GenBank/DDBJ whole genome shotgun (WGS) entry which is preliminary data.</text>
</comment>
<evidence type="ECO:0000256" key="1">
    <source>
        <dbReference type="SAM" id="Phobius"/>
    </source>
</evidence>
<gene>
    <name evidence="2" type="ORF">B0H99_104206</name>
</gene>
<sequence length="40" mass="4698">MTISLGMFTILIWVSIIGSALLMLTIFGYFIYELRKNKIW</sequence>
<dbReference type="RefSeq" id="WP_281258867.1">
    <property type="nucleotide sequence ID" value="NZ_PYAT01000004.1"/>
</dbReference>
<keyword evidence="1" id="KW-0812">Transmembrane</keyword>
<dbReference type="Proteomes" id="UP000242682">
    <property type="component" value="Unassembled WGS sequence"/>
</dbReference>
<name>A0A2P8H3E1_9BACL</name>
<keyword evidence="1" id="KW-0472">Membrane</keyword>
<proteinExistence type="predicted"/>
<keyword evidence="3" id="KW-1185">Reference proteome</keyword>
<dbReference type="AlphaFoldDB" id="A0A2P8H3E1"/>
<protein>
    <submittedName>
        <fullName evidence="2">Uncharacterized protein</fullName>
    </submittedName>
</protein>